<dbReference type="PANTHER" id="PTHR30055">
    <property type="entry name" value="HTH-TYPE TRANSCRIPTIONAL REGULATOR RUTR"/>
    <property type="match status" value="1"/>
</dbReference>
<dbReference type="SUPFAM" id="SSF46689">
    <property type="entry name" value="Homeodomain-like"/>
    <property type="match status" value="1"/>
</dbReference>
<dbReference type="EMBL" id="NISJ01000009">
    <property type="protein sequence ID" value="OWQ94325.1"/>
    <property type="molecule type" value="Genomic_DNA"/>
</dbReference>
<evidence type="ECO:0000256" key="4">
    <source>
        <dbReference type="PROSITE-ProRule" id="PRU00335"/>
    </source>
</evidence>
<evidence type="ECO:0000256" key="1">
    <source>
        <dbReference type="ARBA" id="ARBA00023015"/>
    </source>
</evidence>
<comment type="caution">
    <text evidence="7">The sequence shown here is derived from an EMBL/GenBank/DDBJ whole genome shotgun (WGS) entry which is preliminary data.</text>
</comment>
<proteinExistence type="predicted"/>
<evidence type="ECO:0000259" key="6">
    <source>
        <dbReference type="PROSITE" id="PS50977"/>
    </source>
</evidence>
<name>A0A2D0AMQ2_9SPHN</name>
<dbReference type="InterPro" id="IPR050109">
    <property type="entry name" value="HTH-type_TetR-like_transc_reg"/>
</dbReference>
<dbReference type="GO" id="GO:0000976">
    <property type="term" value="F:transcription cis-regulatory region binding"/>
    <property type="evidence" value="ECO:0007669"/>
    <property type="project" value="TreeGrafter"/>
</dbReference>
<dbReference type="PROSITE" id="PS50977">
    <property type="entry name" value="HTH_TETR_2"/>
    <property type="match status" value="1"/>
</dbReference>
<dbReference type="OrthoDB" id="9811084at2"/>
<dbReference type="PANTHER" id="PTHR30055:SF234">
    <property type="entry name" value="HTH-TYPE TRANSCRIPTIONAL REGULATOR BETI"/>
    <property type="match status" value="1"/>
</dbReference>
<dbReference type="RefSeq" id="WP_088473589.1">
    <property type="nucleotide sequence ID" value="NZ_NISJ01000009.1"/>
</dbReference>
<reference evidence="7 8" key="1">
    <citation type="journal article" date="2002" name="Int. J. Syst. Evol. Microbiol.">
        <title>Sphingopyxis witflariensis sp. nov., isolated from activated sludge.</title>
        <authorList>
            <person name="Kampfer P."/>
            <person name="Witzenberger R."/>
            <person name="Denner E.B."/>
            <person name="Busse H.J."/>
            <person name="Neef A."/>
        </authorList>
    </citation>
    <scope>NUCLEOTIDE SEQUENCE [LARGE SCALE GENOMIC DNA]</scope>
    <source>
        <strain evidence="7 8">DSM 14551</strain>
    </source>
</reference>
<dbReference type="InterPro" id="IPR001647">
    <property type="entry name" value="HTH_TetR"/>
</dbReference>
<dbReference type="Proteomes" id="UP000197097">
    <property type="component" value="Unassembled WGS sequence"/>
</dbReference>
<sequence length="210" mass="22894">MDEPRSAAEDAGNPEKAPRTERGRRTLRKLLDAAAIEFGERGFHDASISDITRRAGTALGSFYTYFDSKDAIFRALVADMSGRVRDHVAPAMEGAQGAIDAEGRALAAFLHFAREHQEIYRIIDEAEFVDPDSFRGHYATTAERIAARLAAGADADELRGGIGEVEAWAIMGMNVFLGLRYGVWDRREDIAGVAGRANALIADGIRKPRG</sequence>
<gene>
    <name evidence="7" type="ORF">CDQ91_15175</name>
</gene>
<evidence type="ECO:0000313" key="7">
    <source>
        <dbReference type="EMBL" id="OWQ94325.1"/>
    </source>
</evidence>
<keyword evidence="8" id="KW-1185">Reference proteome</keyword>
<dbReference type="Gene3D" id="1.10.357.10">
    <property type="entry name" value="Tetracycline Repressor, domain 2"/>
    <property type="match status" value="1"/>
</dbReference>
<feature type="domain" description="HTH tetR-type" evidence="6">
    <location>
        <begin position="24"/>
        <end position="84"/>
    </location>
</feature>
<dbReference type="Gene3D" id="1.10.10.60">
    <property type="entry name" value="Homeodomain-like"/>
    <property type="match status" value="1"/>
</dbReference>
<dbReference type="GO" id="GO:0003700">
    <property type="term" value="F:DNA-binding transcription factor activity"/>
    <property type="evidence" value="ECO:0007669"/>
    <property type="project" value="TreeGrafter"/>
</dbReference>
<dbReference type="Pfam" id="PF00440">
    <property type="entry name" value="TetR_N"/>
    <property type="match status" value="1"/>
</dbReference>
<dbReference type="PRINTS" id="PR00455">
    <property type="entry name" value="HTHTETR"/>
</dbReference>
<feature type="region of interest" description="Disordered" evidence="5">
    <location>
        <begin position="1"/>
        <end position="23"/>
    </location>
</feature>
<evidence type="ECO:0000256" key="5">
    <source>
        <dbReference type="SAM" id="MobiDB-lite"/>
    </source>
</evidence>
<evidence type="ECO:0000313" key="8">
    <source>
        <dbReference type="Proteomes" id="UP000197097"/>
    </source>
</evidence>
<keyword evidence="2 4" id="KW-0238">DNA-binding</keyword>
<accession>A0A2D0AMQ2</accession>
<feature type="DNA-binding region" description="H-T-H motif" evidence="4">
    <location>
        <begin position="47"/>
        <end position="66"/>
    </location>
</feature>
<evidence type="ECO:0000256" key="3">
    <source>
        <dbReference type="ARBA" id="ARBA00023163"/>
    </source>
</evidence>
<dbReference type="AlphaFoldDB" id="A0A2D0AMQ2"/>
<protein>
    <submittedName>
        <fullName evidence="7">TetR family transcriptional regulator</fullName>
    </submittedName>
</protein>
<dbReference type="InterPro" id="IPR009057">
    <property type="entry name" value="Homeodomain-like_sf"/>
</dbReference>
<organism evidence="7 8">
    <name type="scientific">Sphingopyxis witflariensis</name>
    <dbReference type="NCBI Taxonomy" id="173675"/>
    <lineage>
        <taxon>Bacteria</taxon>
        <taxon>Pseudomonadati</taxon>
        <taxon>Pseudomonadota</taxon>
        <taxon>Alphaproteobacteria</taxon>
        <taxon>Sphingomonadales</taxon>
        <taxon>Sphingomonadaceae</taxon>
        <taxon>Sphingopyxis</taxon>
    </lineage>
</organism>
<keyword evidence="1" id="KW-0805">Transcription regulation</keyword>
<evidence type="ECO:0000256" key="2">
    <source>
        <dbReference type="ARBA" id="ARBA00023125"/>
    </source>
</evidence>
<keyword evidence="3" id="KW-0804">Transcription</keyword>